<evidence type="ECO:0000256" key="13">
    <source>
        <dbReference type="ARBA" id="ARBA00047880"/>
    </source>
</evidence>
<evidence type="ECO:0000313" key="17">
    <source>
        <dbReference type="EMBL" id="PIT15541.1"/>
    </source>
</evidence>
<comment type="function">
    <text evidence="1">Catalyzes the phosphorylation of riboflavin to FMN followed by the adenylation of FMN to FAD.</text>
</comment>
<dbReference type="FunFam" id="3.40.50.620:FF:000021">
    <property type="entry name" value="Riboflavin biosynthesis protein"/>
    <property type="match status" value="1"/>
</dbReference>
<comment type="catalytic activity">
    <reaction evidence="13 15">
        <text>riboflavin + ATP = FMN + ADP + H(+)</text>
        <dbReference type="Rhea" id="RHEA:14357"/>
        <dbReference type="ChEBI" id="CHEBI:15378"/>
        <dbReference type="ChEBI" id="CHEBI:30616"/>
        <dbReference type="ChEBI" id="CHEBI:57986"/>
        <dbReference type="ChEBI" id="CHEBI:58210"/>
        <dbReference type="ChEBI" id="CHEBI:456216"/>
        <dbReference type="EC" id="2.7.1.26"/>
    </reaction>
</comment>
<evidence type="ECO:0000313" key="18">
    <source>
        <dbReference type="Proteomes" id="UP000231293"/>
    </source>
</evidence>
<dbReference type="NCBIfam" id="NF004163">
    <property type="entry name" value="PRK05627.1-6"/>
    <property type="match status" value="1"/>
</dbReference>
<evidence type="ECO:0000256" key="7">
    <source>
        <dbReference type="ARBA" id="ARBA00022695"/>
    </source>
</evidence>
<reference evidence="17 18" key="1">
    <citation type="journal article" date="2017" name="MBio">
        <title>Type VI secretion-mediated competition in the bee gut microbiome.</title>
        <authorList>
            <person name="Steele M.I."/>
            <person name="Kwong W.K."/>
            <person name="Powell J.E."/>
            <person name="Whiteley M."/>
            <person name="Moran N.A."/>
        </authorList>
    </citation>
    <scope>NUCLEOTIDE SEQUENCE [LARGE SCALE GENOMIC DNA]</scope>
    <source>
        <strain evidence="17 18">App2-2</strain>
    </source>
</reference>
<evidence type="ECO:0000256" key="4">
    <source>
        <dbReference type="ARBA" id="ARBA00022630"/>
    </source>
</evidence>
<keyword evidence="7 15" id="KW-0548">Nucleotidyltransferase</keyword>
<evidence type="ECO:0000259" key="16">
    <source>
        <dbReference type="SMART" id="SM00904"/>
    </source>
</evidence>
<dbReference type="InterPro" id="IPR014729">
    <property type="entry name" value="Rossmann-like_a/b/a_fold"/>
</dbReference>
<comment type="pathway">
    <text evidence="2 15">Cofactor biosynthesis; FAD biosynthesis; FAD from FMN: step 1/1.</text>
</comment>
<evidence type="ECO:0000256" key="3">
    <source>
        <dbReference type="ARBA" id="ARBA00005201"/>
    </source>
</evidence>
<comment type="similarity">
    <text evidence="15">Belongs to the ribF family.</text>
</comment>
<dbReference type="Gene3D" id="2.40.30.30">
    <property type="entry name" value="Riboflavin kinase-like"/>
    <property type="match status" value="1"/>
</dbReference>
<keyword evidence="12" id="KW-0511">Multifunctional enzyme</keyword>
<dbReference type="GO" id="GO:0009231">
    <property type="term" value="P:riboflavin biosynthetic process"/>
    <property type="evidence" value="ECO:0007669"/>
    <property type="project" value="InterPro"/>
</dbReference>
<dbReference type="InterPro" id="IPR002606">
    <property type="entry name" value="Riboflavin_kinase_bac"/>
</dbReference>
<accession>A0A2N9WU60</accession>
<dbReference type="SMART" id="SM00904">
    <property type="entry name" value="Flavokinase"/>
    <property type="match status" value="1"/>
</dbReference>
<dbReference type="PIRSF" id="PIRSF004491">
    <property type="entry name" value="FAD_Synth"/>
    <property type="match status" value="1"/>
</dbReference>
<name>A0A2N9WU60_9NEIS</name>
<organism evidence="17 18">
    <name type="scientific">Snodgrassella alvi</name>
    <dbReference type="NCBI Taxonomy" id="1196083"/>
    <lineage>
        <taxon>Bacteria</taxon>
        <taxon>Pseudomonadati</taxon>
        <taxon>Pseudomonadota</taxon>
        <taxon>Betaproteobacteria</taxon>
        <taxon>Neisseriales</taxon>
        <taxon>Neisseriaceae</taxon>
        <taxon>Snodgrassella</taxon>
    </lineage>
</organism>
<dbReference type="GO" id="GO:0006747">
    <property type="term" value="P:FAD biosynthetic process"/>
    <property type="evidence" value="ECO:0007669"/>
    <property type="project" value="UniProtKB-UniRule"/>
</dbReference>
<proteinExistence type="inferred from homology"/>
<dbReference type="InterPro" id="IPR023468">
    <property type="entry name" value="Riboflavin_kinase"/>
</dbReference>
<evidence type="ECO:0000256" key="6">
    <source>
        <dbReference type="ARBA" id="ARBA00022679"/>
    </source>
</evidence>
<evidence type="ECO:0000256" key="15">
    <source>
        <dbReference type="PIRNR" id="PIRNR004491"/>
    </source>
</evidence>
<evidence type="ECO:0000256" key="8">
    <source>
        <dbReference type="ARBA" id="ARBA00022741"/>
    </source>
</evidence>
<keyword evidence="11 15" id="KW-0067">ATP-binding</keyword>
<dbReference type="CDD" id="cd02064">
    <property type="entry name" value="FAD_synthetase_N"/>
    <property type="match status" value="1"/>
</dbReference>
<keyword evidence="5 15" id="KW-0288">FMN</keyword>
<dbReference type="UniPathway" id="UPA00276">
    <property type="reaction ID" value="UER00406"/>
</dbReference>
<dbReference type="Pfam" id="PF06574">
    <property type="entry name" value="FAD_syn"/>
    <property type="match status" value="1"/>
</dbReference>
<dbReference type="Pfam" id="PF01687">
    <property type="entry name" value="Flavokinase"/>
    <property type="match status" value="1"/>
</dbReference>
<keyword evidence="10 15" id="KW-0274">FAD</keyword>
<evidence type="ECO:0000256" key="12">
    <source>
        <dbReference type="ARBA" id="ARBA00023268"/>
    </source>
</evidence>
<dbReference type="GO" id="GO:0003919">
    <property type="term" value="F:FMN adenylyltransferase activity"/>
    <property type="evidence" value="ECO:0007669"/>
    <property type="project" value="UniProtKB-UniRule"/>
</dbReference>
<comment type="catalytic activity">
    <reaction evidence="14 15">
        <text>FMN + ATP + H(+) = FAD + diphosphate</text>
        <dbReference type="Rhea" id="RHEA:17237"/>
        <dbReference type="ChEBI" id="CHEBI:15378"/>
        <dbReference type="ChEBI" id="CHEBI:30616"/>
        <dbReference type="ChEBI" id="CHEBI:33019"/>
        <dbReference type="ChEBI" id="CHEBI:57692"/>
        <dbReference type="ChEBI" id="CHEBI:58210"/>
        <dbReference type="EC" id="2.7.7.2"/>
    </reaction>
</comment>
<dbReference type="PANTHER" id="PTHR22749:SF6">
    <property type="entry name" value="RIBOFLAVIN KINASE"/>
    <property type="match status" value="1"/>
</dbReference>
<dbReference type="UniPathway" id="UPA00277">
    <property type="reaction ID" value="UER00407"/>
</dbReference>
<dbReference type="PANTHER" id="PTHR22749">
    <property type="entry name" value="RIBOFLAVIN KINASE/FMN ADENYLYLTRANSFERASE"/>
    <property type="match status" value="1"/>
</dbReference>
<dbReference type="EC" id="2.7.7.2" evidence="15"/>
<dbReference type="SUPFAM" id="SSF52374">
    <property type="entry name" value="Nucleotidylyl transferase"/>
    <property type="match status" value="1"/>
</dbReference>
<comment type="caution">
    <text evidence="17">The sequence shown here is derived from an EMBL/GenBank/DDBJ whole genome shotgun (WGS) entry which is preliminary data.</text>
</comment>
<feature type="domain" description="Riboflavin kinase" evidence="16">
    <location>
        <begin position="184"/>
        <end position="308"/>
    </location>
</feature>
<dbReference type="RefSeq" id="WP_100113573.1">
    <property type="nucleotide sequence ID" value="NZ_MDVB01000059.1"/>
</dbReference>
<evidence type="ECO:0000256" key="9">
    <source>
        <dbReference type="ARBA" id="ARBA00022777"/>
    </source>
</evidence>
<dbReference type="AlphaFoldDB" id="A0A2N9WU60"/>
<protein>
    <recommendedName>
        <fullName evidence="15">Riboflavin biosynthesis protein</fullName>
    </recommendedName>
    <domain>
        <recommendedName>
            <fullName evidence="15">Riboflavin kinase</fullName>
            <ecNumber evidence="15">2.7.1.26</ecNumber>
        </recommendedName>
        <alternativeName>
            <fullName evidence="15">Flavokinase</fullName>
        </alternativeName>
    </domain>
    <domain>
        <recommendedName>
            <fullName evidence="15">FMN adenylyltransferase</fullName>
            <ecNumber evidence="15">2.7.7.2</ecNumber>
        </recommendedName>
        <alternativeName>
            <fullName evidence="15">FAD pyrophosphorylase</fullName>
        </alternativeName>
        <alternativeName>
            <fullName evidence="15">FAD synthase</fullName>
        </alternativeName>
    </domain>
</protein>
<dbReference type="GO" id="GO:0008531">
    <property type="term" value="F:riboflavin kinase activity"/>
    <property type="evidence" value="ECO:0007669"/>
    <property type="project" value="UniProtKB-UniRule"/>
</dbReference>
<gene>
    <name evidence="17" type="ORF">BGI32_05645</name>
</gene>
<keyword evidence="4 15" id="KW-0285">Flavoprotein</keyword>
<keyword evidence="9 15" id="KW-0418">Kinase</keyword>
<dbReference type="InterPro" id="IPR015864">
    <property type="entry name" value="FAD_synthase"/>
</dbReference>
<evidence type="ECO:0000256" key="5">
    <source>
        <dbReference type="ARBA" id="ARBA00022643"/>
    </source>
</evidence>
<dbReference type="Proteomes" id="UP000231293">
    <property type="component" value="Unassembled WGS sequence"/>
</dbReference>
<keyword evidence="8 15" id="KW-0547">Nucleotide-binding</keyword>
<evidence type="ECO:0000256" key="2">
    <source>
        <dbReference type="ARBA" id="ARBA00004726"/>
    </source>
</evidence>
<dbReference type="GO" id="GO:0005524">
    <property type="term" value="F:ATP binding"/>
    <property type="evidence" value="ECO:0007669"/>
    <property type="project" value="UniProtKB-UniRule"/>
</dbReference>
<evidence type="ECO:0000256" key="14">
    <source>
        <dbReference type="ARBA" id="ARBA00049494"/>
    </source>
</evidence>
<dbReference type="Gene3D" id="3.40.50.620">
    <property type="entry name" value="HUPs"/>
    <property type="match status" value="1"/>
</dbReference>
<sequence>MQVWLGSGQQPDWSGGTAVTIGNFDGVHCGHRHILLRLRQEACQRGLGSVVMIFEPPPQEFFAQQAGKALPFRLTPLRDKLNLLAESGCVDAVYVLRFNQQFASMQPMDFIRQMLVEQLSARYLLVGDDFRFGAHRSGDFALLQAQTSFVTEHTPSVLVEDVRASSTEVRMALAAGNLAYAQLLLGHEYTLSGRVKHGAKLGRELGCPTANIHLPALHYALNGVFVVDVVGAFGRKRGVASFGKNPTVCAGSQQKLEVHIFDCADDLYGQRLQVHFLHKLRDELKFDSLTALQAQIFADMDAARIWQAT</sequence>
<evidence type="ECO:0000256" key="1">
    <source>
        <dbReference type="ARBA" id="ARBA00002121"/>
    </source>
</evidence>
<dbReference type="GO" id="GO:0009398">
    <property type="term" value="P:FMN biosynthetic process"/>
    <property type="evidence" value="ECO:0007669"/>
    <property type="project" value="UniProtKB-UniRule"/>
</dbReference>
<dbReference type="SUPFAM" id="SSF82114">
    <property type="entry name" value="Riboflavin kinase-like"/>
    <property type="match status" value="1"/>
</dbReference>
<dbReference type="NCBIfam" id="TIGR00083">
    <property type="entry name" value="ribF"/>
    <property type="match status" value="1"/>
</dbReference>
<keyword evidence="6 15" id="KW-0808">Transferase</keyword>
<dbReference type="EMBL" id="MDVB01000059">
    <property type="protein sequence ID" value="PIT15541.1"/>
    <property type="molecule type" value="Genomic_DNA"/>
</dbReference>
<dbReference type="EC" id="2.7.1.26" evidence="15"/>
<dbReference type="InterPro" id="IPR015865">
    <property type="entry name" value="Riboflavin_kinase_bac/euk"/>
</dbReference>
<dbReference type="InterPro" id="IPR023465">
    <property type="entry name" value="Riboflavin_kinase_dom_sf"/>
</dbReference>
<comment type="pathway">
    <text evidence="3 15">Cofactor biosynthesis; FMN biosynthesis; FMN from riboflavin (ATP route): step 1/1.</text>
</comment>
<evidence type="ECO:0000256" key="10">
    <source>
        <dbReference type="ARBA" id="ARBA00022827"/>
    </source>
</evidence>
<dbReference type="NCBIfam" id="NF004159">
    <property type="entry name" value="PRK05627.1-2"/>
    <property type="match status" value="1"/>
</dbReference>
<evidence type="ECO:0000256" key="11">
    <source>
        <dbReference type="ARBA" id="ARBA00022840"/>
    </source>
</evidence>